<feature type="transmembrane region" description="Helical" evidence="8">
    <location>
        <begin position="254"/>
        <end position="275"/>
    </location>
</feature>
<keyword evidence="6 8" id="KW-1133">Transmembrane helix</keyword>
<keyword evidence="3" id="KW-0813">Transport</keyword>
<evidence type="ECO:0000256" key="1">
    <source>
        <dbReference type="ARBA" id="ARBA00004651"/>
    </source>
</evidence>
<evidence type="ECO:0000256" key="3">
    <source>
        <dbReference type="ARBA" id="ARBA00022448"/>
    </source>
</evidence>
<dbReference type="Gene3D" id="1.20.1530.20">
    <property type="match status" value="1"/>
</dbReference>
<feature type="transmembrane region" description="Helical" evidence="8">
    <location>
        <begin position="226"/>
        <end position="248"/>
    </location>
</feature>
<feature type="transmembrane region" description="Helical" evidence="8">
    <location>
        <begin position="6"/>
        <end position="28"/>
    </location>
</feature>
<dbReference type="InterPro" id="IPR038770">
    <property type="entry name" value="Na+/solute_symporter_sf"/>
</dbReference>
<dbReference type="EMBL" id="JAHZIJ010000002">
    <property type="protein sequence ID" value="MBW7474275.1"/>
    <property type="molecule type" value="Genomic_DNA"/>
</dbReference>
<proteinExistence type="inferred from homology"/>
<evidence type="ECO:0000256" key="5">
    <source>
        <dbReference type="ARBA" id="ARBA00022692"/>
    </source>
</evidence>
<organism evidence="9 10">
    <name type="scientific">Paenibacillus oenotherae</name>
    <dbReference type="NCBI Taxonomy" id="1435645"/>
    <lineage>
        <taxon>Bacteria</taxon>
        <taxon>Bacillati</taxon>
        <taxon>Bacillota</taxon>
        <taxon>Bacilli</taxon>
        <taxon>Bacillales</taxon>
        <taxon>Paenibacillaceae</taxon>
        <taxon>Paenibacillus</taxon>
    </lineage>
</organism>
<comment type="caution">
    <text evidence="9">The sequence shown here is derived from an EMBL/GenBank/DDBJ whole genome shotgun (WGS) entry which is preliminary data.</text>
</comment>
<evidence type="ECO:0000256" key="4">
    <source>
        <dbReference type="ARBA" id="ARBA00022475"/>
    </source>
</evidence>
<accession>A0ABS7D2V9</accession>
<feature type="transmembrane region" description="Helical" evidence="8">
    <location>
        <begin position="287"/>
        <end position="306"/>
    </location>
</feature>
<gene>
    <name evidence="9" type="ORF">K0T92_05925</name>
</gene>
<evidence type="ECO:0000256" key="2">
    <source>
        <dbReference type="ARBA" id="ARBA00010145"/>
    </source>
</evidence>
<feature type="transmembrane region" description="Helical" evidence="8">
    <location>
        <begin position="67"/>
        <end position="89"/>
    </location>
</feature>
<evidence type="ECO:0000256" key="7">
    <source>
        <dbReference type="ARBA" id="ARBA00023136"/>
    </source>
</evidence>
<feature type="transmembrane region" description="Helical" evidence="8">
    <location>
        <begin position="96"/>
        <end position="121"/>
    </location>
</feature>
<reference evidence="9 10" key="1">
    <citation type="submission" date="2021-07" db="EMBL/GenBank/DDBJ databases">
        <title>Paenibacillus radiodurans sp. nov., isolated from the southeastern edge of Tengger Desert.</title>
        <authorList>
            <person name="Zhang G."/>
        </authorList>
    </citation>
    <scope>NUCLEOTIDE SEQUENCE [LARGE SCALE GENOMIC DNA]</scope>
    <source>
        <strain evidence="9 10">DT7-4</strain>
    </source>
</reference>
<keyword evidence="7 8" id="KW-0472">Membrane</keyword>
<keyword evidence="5 8" id="KW-0812">Transmembrane</keyword>
<dbReference type="InterPro" id="IPR004776">
    <property type="entry name" value="Mem_transp_PIN-like"/>
</dbReference>
<evidence type="ECO:0000256" key="6">
    <source>
        <dbReference type="ARBA" id="ARBA00022989"/>
    </source>
</evidence>
<comment type="subcellular location">
    <subcellularLocation>
        <location evidence="1">Cell membrane</location>
        <topology evidence="1">Multi-pass membrane protein</topology>
    </subcellularLocation>
</comment>
<keyword evidence="4" id="KW-1003">Cell membrane</keyword>
<dbReference type="RefSeq" id="WP_219871500.1">
    <property type="nucleotide sequence ID" value="NZ_JAHZIJ010000002.1"/>
</dbReference>
<feature type="transmembrane region" description="Helical" evidence="8">
    <location>
        <begin position="160"/>
        <end position="179"/>
    </location>
</feature>
<feature type="transmembrane region" description="Helical" evidence="8">
    <location>
        <begin position="185"/>
        <end position="206"/>
    </location>
</feature>
<feature type="transmembrane region" description="Helical" evidence="8">
    <location>
        <begin position="127"/>
        <end position="148"/>
    </location>
</feature>
<dbReference type="Proteomes" id="UP000812277">
    <property type="component" value="Unassembled WGS sequence"/>
</dbReference>
<sequence>MIQSVFSTLLQVLVPLSIPVIVGILLGYFKNLDTKPLSILYLYVLSPAILLETLYTANISYGDVYKTLAFSLLNLLLLWAVASVLGTMLKLRSSEAAGLTLISTFTNSVNYGLPLVLLAFGKAGLDAASVYVIGQMIIVNTVGVFLAARSEFSMKNAVKSVFTLPAIYAAVFALVLRIFELQLPAGIHTGIAMIAGAYSPVVLTILGVQMVKVNETELERGLKTAFWTGLSVRMLLSPIIAGLVLYILNIDGTLFAVLFILASMPVAVNAVVLAEKFNASPKLVSKCILWTTLGSFIILPFLISIVQ</sequence>
<protein>
    <submittedName>
        <fullName evidence="9">AEC family transporter</fullName>
    </submittedName>
</protein>
<dbReference type="Pfam" id="PF03547">
    <property type="entry name" value="Mem_trans"/>
    <property type="match status" value="1"/>
</dbReference>
<evidence type="ECO:0000313" key="10">
    <source>
        <dbReference type="Proteomes" id="UP000812277"/>
    </source>
</evidence>
<dbReference type="PANTHER" id="PTHR36838">
    <property type="entry name" value="AUXIN EFFLUX CARRIER FAMILY PROTEIN"/>
    <property type="match status" value="1"/>
</dbReference>
<feature type="transmembrane region" description="Helical" evidence="8">
    <location>
        <begin position="40"/>
        <end position="61"/>
    </location>
</feature>
<comment type="similarity">
    <text evidence="2">Belongs to the auxin efflux carrier (TC 2.A.69) family.</text>
</comment>
<evidence type="ECO:0000256" key="8">
    <source>
        <dbReference type="SAM" id="Phobius"/>
    </source>
</evidence>
<keyword evidence="10" id="KW-1185">Reference proteome</keyword>
<name>A0ABS7D2V9_9BACL</name>
<evidence type="ECO:0000313" key="9">
    <source>
        <dbReference type="EMBL" id="MBW7474275.1"/>
    </source>
</evidence>
<dbReference type="PANTHER" id="PTHR36838:SF1">
    <property type="entry name" value="SLR1864 PROTEIN"/>
    <property type="match status" value="1"/>
</dbReference>